<dbReference type="STRING" id="35623.Aocu_07160"/>
<reference evidence="3" key="1">
    <citation type="submission" date="2014-05" db="EMBL/GenBank/DDBJ databases">
        <authorList>
            <person name="Kube M."/>
        </authorList>
    </citation>
    <scope>NUCLEOTIDE SEQUENCE [LARGE SCALE GENOMIC DNA]</scope>
</reference>
<evidence type="ECO:0000259" key="1">
    <source>
        <dbReference type="Pfam" id="PF08818"/>
    </source>
</evidence>
<name>A0A061ABK6_9MOLU</name>
<dbReference type="InterPro" id="IPR014922">
    <property type="entry name" value="YdhG-like"/>
</dbReference>
<dbReference type="PATRIC" id="fig|35623.3.peg.716"/>
<dbReference type="RefSeq" id="WP_045749294.1">
    <property type="nucleotide sequence ID" value="NZ_FUZK01000001.1"/>
</dbReference>
<dbReference type="OrthoDB" id="9803291at2"/>
<proteinExistence type="predicted"/>
<keyword evidence="3" id="KW-1185">Reference proteome</keyword>
<dbReference type="Gene3D" id="3.90.1150.200">
    <property type="match status" value="1"/>
</dbReference>
<sequence>MKEITFKINEYLNSLPEYHKEVMEKTRKMISSDIPGITEVFSYGVPGFKHHKNFFYYGSFKNHLGIYPPLHNFQDIEKLKPYLGDKGNLKFNYKNEIPYELILWVARQLYQQYK</sequence>
<organism evidence="2 3">
    <name type="scientific">Acholeplasma oculi</name>
    <dbReference type="NCBI Taxonomy" id="35623"/>
    <lineage>
        <taxon>Bacteria</taxon>
        <taxon>Bacillati</taxon>
        <taxon>Mycoplasmatota</taxon>
        <taxon>Mollicutes</taxon>
        <taxon>Acholeplasmatales</taxon>
        <taxon>Acholeplasmataceae</taxon>
        <taxon>Acholeplasma</taxon>
    </lineage>
</organism>
<dbReference type="AlphaFoldDB" id="A0A061ABK6"/>
<dbReference type="SUPFAM" id="SSF159888">
    <property type="entry name" value="YdhG-like"/>
    <property type="match status" value="1"/>
</dbReference>
<dbReference type="KEGG" id="aoc:Aocu_07160"/>
<dbReference type="EMBL" id="LK028559">
    <property type="protein sequence ID" value="CDR30789.1"/>
    <property type="molecule type" value="Genomic_DNA"/>
</dbReference>
<gene>
    <name evidence="2" type="ORF">Aocu_07160</name>
</gene>
<accession>A0A061ABK6</accession>
<dbReference type="Proteomes" id="UP000032434">
    <property type="component" value="Chromosome 1"/>
</dbReference>
<evidence type="ECO:0000313" key="2">
    <source>
        <dbReference type="EMBL" id="CDR30789.1"/>
    </source>
</evidence>
<dbReference type="Pfam" id="PF08818">
    <property type="entry name" value="DUF1801"/>
    <property type="match status" value="1"/>
</dbReference>
<protein>
    <recommendedName>
        <fullName evidence="1">YdhG-like domain-containing protein</fullName>
    </recommendedName>
</protein>
<evidence type="ECO:0000313" key="3">
    <source>
        <dbReference type="Proteomes" id="UP000032434"/>
    </source>
</evidence>
<dbReference type="InParanoid" id="A0A061ABK6"/>
<feature type="domain" description="YdhG-like" evidence="1">
    <location>
        <begin position="19"/>
        <end position="108"/>
    </location>
</feature>
<dbReference type="HOGENOM" id="CLU_128703_1_0_14"/>